<feature type="domain" description="F-box" evidence="1">
    <location>
        <begin position="58"/>
        <end position="104"/>
    </location>
</feature>
<keyword evidence="3" id="KW-1185">Reference proteome</keyword>
<dbReference type="AlphaFoldDB" id="B6H897"/>
<dbReference type="BioCyc" id="PCHR:PC16G07920-MONOMER"/>
<dbReference type="VEuPathDB" id="FungiDB:PCH_Pc16g07920"/>
<gene>
    <name evidence="2" type="ORF">Pc16g07920</name>
    <name evidence="2" type="ORF">PCH_Pc16g07920</name>
</gene>
<dbReference type="STRING" id="500485.B6H897"/>
<dbReference type="EMBL" id="AM920431">
    <property type="protein sequence ID" value="CAP93462.1"/>
    <property type="molecule type" value="Genomic_DNA"/>
</dbReference>
<accession>B6H897</accession>
<dbReference type="eggNOG" id="ENOG502SM08">
    <property type="taxonomic scope" value="Eukaryota"/>
</dbReference>
<dbReference type="HOGENOM" id="CLU_040048_1_0_1"/>
<dbReference type="InterPro" id="IPR036047">
    <property type="entry name" value="F-box-like_dom_sf"/>
</dbReference>
<dbReference type="Pfam" id="PF00646">
    <property type="entry name" value="F-box"/>
    <property type="match status" value="1"/>
</dbReference>
<protein>
    <submittedName>
        <fullName evidence="2">Pc16g07920 protein</fullName>
    </submittedName>
</protein>
<organism evidence="2 3">
    <name type="scientific">Penicillium rubens (strain ATCC 28089 / DSM 1075 / NRRL 1951 / Wisconsin 54-1255)</name>
    <name type="common">Penicillium chrysogenum</name>
    <dbReference type="NCBI Taxonomy" id="500485"/>
    <lineage>
        <taxon>Eukaryota</taxon>
        <taxon>Fungi</taxon>
        <taxon>Dikarya</taxon>
        <taxon>Ascomycota</taxon>
        <taxon>Pezizomycotina</taxon>
        <taxon>Eurotiomycetes</taxon>
        <taxon>Eurotiomycetidae</taxon>
        <taxon>Eurotiales</taxon>
        <taxon>Aspergillaceae</taxon>
        <taxon>Penicillium</taxon>
        <taxon>Penicillium chrysogenum species complex</taxon>
    </lineage>
</organism>
<sequence length="342" mass="38972">MESGKTATSTYKSEMEVIRVTSYHRRDFDLAVARINPHDHSQVRSSLLRIIRATTSTLGNLQSLPLEIVYEICYLLDIRSLFNFRHVNRRAQQIVRGTRGYESAITHALETLCVITRTGIASWFTLPDLFEVLCTKDCHLCGSFGGYIFLPMFIRCCFSCIREGSLPPVSPIMKKRVKMSLGPTVKSLPGVYSMDEIPRKRRIQLVPTGFVSRSSLREEDEMTRVTQPKGRALLRYMVTTSLPYLDIESGGIQNGVCCSGCQIALEKDLVSSRVQANACVLRDKVYSYDEFIEHFQECREAQNLWKLRNQGVDITNLSEFVRRGGHFKNRDVIMSFNSKMPT</sequence>
<proteinExistence type="predicted"/>
<dbReference type="Proteomes" id="UP000000724">
    <property type="component" value="Contig Pc00c16"/>
</dbReference>
<evidence type="ECO:0000313" key="2">
    <source>
        <dbReference type="EMBL" id="CAP93462.1"/>
    </source>
</evidence>
<evidence type="ECO:0000259" key="1">
    <source>
        <dbReference type="PROSITE" id="PS50181"/>
    </source>
</evidence>
<reference evidence="2 3" key="1">
    <citation type="journal article" date="2008" name="Nat. Biotechnol.">
        <title>Genome sequencing and analysis of the filamentous fungus Penicillium chrysogenum.</title>
        <authorList>
            <person name="van den Berg M.A."/>
            <person name="Albang R."/>
            <person name="Albermann K."/>
            <person name="Badger J.H."/>
            <person name="Daran J.-M."/>
            <person name="Driessen A.J.M."/>
            <person name="Garcia-Estrada C."/>
            <person name="Fedorova N.D."/>
            <person name="Harris D.M."/>
            <person name="Heijne W.H.M."/>
            <person name="Joardar V.S."/>
            <person name="Kiel J.A.K.W."/>
            <person name="Kovalchuk A."/>
            <person name="Martin J.F."/>
            <person name="Nierman W.C."/>
            <person name="Nijland J.G."/>
            <person name="Pronk J.T."/>
            <person name="Roubos J.A."/>
            <person name="van der Klei I.J."/>
            <person name="van Peij N.N.M.E."/>
            <person name="Veenhuis M."/>
            <person name="von Doehren H."/>
            <person name="Wagner C."/>
            <person name="Wortman J.R."/>
            <person name="Bovenberg R.A.L."/>
        </authorList>
    </citation>
    <scope>NUCLEOTIDE SEQUENCE [LARGE SCALE GENOMIC DNA]</scope>
    <source>
        <strain evidence="3">ATCC 28089 / DSM 1075 / NRRL 1951 / Wisconsin 54-1255</strain>
    </source>
</reference>
<dbReference type="InterPro" id="IPR001810">
    <property type="entry name" value="F-box_dom"/>
</dbReference>
<dbReference type="OMA" id="FMASCEL"/>
<name>B6H897_PENRW</name>
<dbReference type="SUPFAM" id="SSF81383">
    <property type="entry name" value="F-box domain"/>
    <property type="match status" value="1"/>
</dbReference>
<dbReference type="PROSITE" id="PS50181">
    <property type="entry name" value="FBOX"/>
    <property type="match status" value="1"/>
</dbReference>
<evidence type="ECO:0000313" key="3">
    <source>
        <dbReference type="Proteomes" id="UP000000724"/>
    </source>
</evidence>
<dbReference type="CDD" id="cd09917">
    <property type="entry name" value="F-box_SF"/>
    <property type="match status" value="1"/>
</dbReference>
<dbReference type="OrthoDB" id="4356613at2759"/>